<reference evidence="2 3" key="1">
    <citation type="journal article" date="2014" name="PLoS Genet.">
        <title>Phylogenetically driven sequencing of extremely halophilic archaea reveals strategies for static and dynamic osmo-response.</title>
        <authorList>
            <person name="Becker E.A."/>
            <person name="Seitzer P.M."/>
            <person name="Tritt A."/>
            <person name="Larsen D."/>
            <person name="Krusor M."/>
            <person name="Yao A.I."/>
            <person name="Wu D."/>
            <person name="Madern D."/>
            <person name="Eisen J.A."/>
            <person name="Darling A.E."/>
            <person name="Facciotti M.T."/>
        </authorList>
    </citation>
    <scope>NUCLEOTIDE SEQUENCE [LARGE SCALE GENOMIC DNA]</scope>
    <source>
        <strain evidence="2 3">DSM 13077</strain>
    </source>
</reference>
<protein>
    <submittedName>
        <fullName evidence="2">Uncharacterized protein</fullName>
    </submittedName>
</protein>
<accession>M0B2U2</accession>
<gene>
    <name evidence="2" type="ORF">C480_13501</name>
</gene>
<dbReference type="EMBL" id="AOIP01000031">
    <property type="protein sequence ID" value="ELZ04533.1"/>
    <property type="molecule type" value="Genomic_DNA"/>
</dbReference>
<feature type="region of interest" description="Disordered" evidence="1">
    <location>
        <begin position="27"/>
        <end position="57"/>
    </location>
</feature>
<comment type="caution">
    <text evidence="2">The sequence shown here is derived from an EMBL/GenBank/DDBJ whole genome shotgun (WGS) entry which is preliminary data.</text>
</comment>
<dbReference type="Proteomes" id="UP000011591">
    <property type="component" value="Unassembled WGS sequence"/>
</dbReference>
<name>M0B2U2_9EURY</name>
<dbReference type="AlphaFoldDB" id="M0B2U2"/>
<evidence type="ECO:0000313" key="2">
    <source>
        <dbReference type="EMBL" id="ELZ04533.1"/>
    </source>
</evidence>
<organism evidence="2 3">
    <name type="scientific">Natrialba aegyptia DSM 13077</name>
    <dbReference type="NCBI Taxonomy" id="1227491"/>
    <lineage>
        <taxon>Archaea</taxon>
        <taxon>Methanobacteriati</taxon>
        <taxon>Methanobacteriota</taxon>
        <taxon>Stenosarchaea group</taxon>
        <taxon>Halobacteria</taxon>
        <taxon>Halobacteriales</taxon>
        <taxon>Natrialbaceae</taxon>
        <taxon>Natrialba</taxon>
    </lineage>
</organism>
<evidence type="ECO:0000256" key="1">
    <source>
        <dbReference type="SAM" id="MobiDB-lite"/>
    </source>
</evidence>
<proteinExistence type="predicted"/>
<evidence type="ECO:0000313" key="3">
    <source>
        <dbReference type="Proteomes" id="UP000011591"/>
    </source>
</evidence>
<sequence>MDEARRIGKEEGLDARDKYLDSFGFPHTEGKVELPNDGEIEGIQSETTRSDSEGIAQNIEASNQEKQPGYCVDPRDCGEDANIDVEFQLTYNPMGEVFDFTFYMKYRYGWESSTTNHPDDPDDYPLLWVSSPGFDQYIGPRRPTDVLSLAWNDPDRLEPYMPPWKGCESIPCAIVEEEPYTKFVSGSYSGEGVGIEIDGYHMAYDNGPTGSEETDWTPPATTGIMLEKGPEFVDHTRLSAIFTYAWKGTHTSPDISIGFPPSFNISDDSERFESYNRFQHTRGEDDTERDTFEVRVDEVL</sequence>
<keyword evidence="3" id="KW-1185">Reference proteome</keyword>